<gene>
    <name evidence="2" type="ORF">GTO89_14405</name>
</gene>
<reference evidence="2 3" key="1">
    <citation type="submission" date="2020-01" db="EMBL/GenBank/DDBJ databases">
        <title>Whole genome sequence of Heliobacterium gestii DSM 11169.</title>
        <authorList>
            <person name="Kyndt J.A."/>
            <person name="Meyer T.E."/>
        </authorList>
    </citation>
    <scope>NUCLEOTIDE SEQUENCE [LARGE SCALE GENOMIC DNA]</scope>
    <source>
        <strain evidence="2 3">DSM 11169</strain>
    </source>
</reference>
<dbReference type="Proteomes" id="UP000471031">
    <property type="component" value="Unassembled WGS sequence"/>
</dbReference>
<evidence type="ECO:0000313" key="2">
    <source>
        <dbReference type="EMBL" id="MZP44224.1"/>
    </source>
</evidence>
<dbReference type="EMBL" id="WXEX01000013">
    <property type="protein sequence ID" value="MZP44224.1"/>
    <property type="molecule type" value="Genomic_DNA"/>
</dbReference>
<comment type="caution">
    <text evidence="2">The sequence shown here is derived from an EMBL/GenBank/DDBJ whole genome shotgun (WGS) entry which is preliminary data.</text>
</comment>
<dbReference type="AlphaFoldDB" id="A0A845LFN9"/>
<organism evidence="2 3">
    <name type="scientific">Heliomicrobium gestii</name>
    <name type="common">Heliobacterium gestii</name>
    <dbReference type="NCBI Taxonomy" id="2699"/>
    <lineage>
        <taxon>Bacteria</taxon>
        <taxon>Bacillati</taxon>
        <taxon>Bacillota</taxon>
        <taxon>Clostridia</taxon>
        <taxon>Eubacteriales</taxon>
        <taxon>Heliobacteriaceae</taxon>
        <taxon>Heliomicrobium</taxon>
    </lineage>
</organism>
<accession>A0A845LFN9</accession>
<dbReference type="RefSeq" id="WP_161262790.1">
    <property type="nucleotide sequence ID" value="NZ_JAFBDC010000012.1"/>
</dbReference>
<feature type="region of interest" description="Disordered" evidence="1">
    <location>
        <begin position="122"/>
        <end position="161"/>
    </location>
</feature>
<keyword evidence="3" id="KW-1185">Reference proteome</keyword>
<protein>
    <submittedName>
        <fullName evidence="2">Uncharacterized protein</fullName>
    </submittedName>
</protein>
<dbReference type="OrthoDB" id="9429497at2"/>
<name>A0A845LFN9_HELGE</name>
<evidence type="ECO:0000313" key="3">
    <source>
        <dbReference type="Proteomes" id="UP000471031"/>
    </source>
</evidence>
<evidence type="ECO:0000256" key="1">
    <source>
        <dbReference type="SAM" id="MobiDB-lite"/>
    </source>
</evidence>
<proteinExistence type="predicted"/>
<sequence>MARKITRVIFRKDGLEQKYNLTEVTEELYETKLKGFLFCPNETCKARILFVSGDKVTYFRTWKSKVVDGQVVNEHISDCPYFVDHELGERSYRRKSPDIYYSISEDHMKNVLRNAFDRIRHPDKFKKKPPSEDEGKKRPSSRGRIDPTLQPSGHAGLVADGATVRGEKEPNVYRKTLDELNEFDYGSVQCICGEAEGLTKGIDYPYILLKTTSGKTGRILFSEAFAAKNRIQYDNLDFYGQYIEVVKVSGQNPLICCIGRITKDNQSEVAIVIEDHYALRIENKNYYQIVDELQ</sequence>